<evidence type="ECO:0000313" key="9">
    <source>
        <dbReference type="Proteomes" id="UP000325797"/>
    </source>
</evidence>
<dbReference type="Proteomes" id="UP000325797">
    <property type="component" value="Chromosome"/>
</dbReference>
<feature type="transmembrane region" description="Helical" evidence="6">
    <location>
        <begin position="139"/>
        <end position="163"/>
    </location>
</feature>
<sequence>MVSGSTAGRSGEGVILAFLAFGNFIIGMGAFVIIGIVSPIAEGLGIGKADAGLVLTVYALAYAVLSPVTGALTGTLSRRIVLVASLAIFALGTVLSAISTGLPMLAASRVLVALGGSLYAPAAAGIAVAISAPERRGKALATVFSGGTLAQVLGTPFGAWVAYHFGWEAAFWVIAALSLAGSAVMCLAIPRDVRFQAAGLATILAALQDRRAMIAVSFTATMLAAFYVVFTFFGPLIEASVGPNPETRTGFLMLNGLGAFIGNILGGMATDRIGARRTLVAICIVQILILPLFSILPLPPLALAVLIGTWSATSFGFMAPQQARVAQFAPEAMGIMLSINAAMLYVGITIGSVVGSHILGWYGLGTLGMAASVLALLALLHLLAAGHPRASAQAPRR</sequence>
<dbReference type="SUPFAM" id="SSF103473">
    <property type="entry name" value="MFS general substrate transporter"/>
    <property type="match status" value="1"/>
</dbReference>
<feature type="transmembrane region" description="Helical" evidence="6">
    <location>
        <begin position="169"/>
        <end position="190"/>
    </location>
</feature>
<evidence type="ECO:0000313" key="8">
    <source>
        <dbReference type="EMBL" id="QEX24160.1"/>
    </source>
</evidence>
<feature type="transmembrane region" description="Helical" evidence="6">
    <location>
        <begin position="53"/>
        <end position="73"/>
    </location>
</feature>
<dbReference type="AlphaFoldDB" id="A0A5J6N689"/>
<feature type="transmembrane region" description="Helical" evidence="6">
    <location>
        <begin position="360"/>
        <end position="383"/>
    </location>
</feature>
<dbReference type="InterPro" id="IPR050189">
    <property type="entry name" value="MFS_Efflux_Transporters"/>
</dbReference>
<feature type="transmembrane region" description="Helical" evidence="6">
    <location>
        <begin position="80"/>
        <end position="98"/>
    </location>
</feature>
<dbReference type="CDD" id="cd17324">
    <property type="entry name" value="MFS_NepI_like"/>
    <property type="match status" value="1"/>
</dbReference>
<dbReference type="InterPro" id="IPR036259">
    <property type="entry name" value="MFS_trans_sf"/>
</dbReference>
<reference evidence="8 9" key="1">
    <citation type="submission" date="2019-08" db="EMBL/GenBank/DDBJ databases">
        <title>Hyperibacter terrae gen. nov., sp. nov. and Hyperibacter viscosus sp. nov., two new members in the family Rhodospirillaceae isolated from the rhizosphere of Hypericum perforatum.</title>
        <authorList>
            <person name="Noviana Z."/>
        </authorList>
    </citation>
    <scope>NUCLEOTIDE SEQUENCE [LARGE SCALE GENOMIC DNA]</scope>
    <source>
        <strain evidence="8 9">R5959</strain>
    </source>
</reference>
<dbReference type="KEGG" id="hadh:FRZ61_41010"/>
<dbReference type="EMBL" id="CP042582">
    <property type="protein sequence ID" value="QEX24160.1"/>
    <property type="molecule type" value="Genomic_DNA"/>
</dbReference>
<feature type="domain" description="Major facilitator superfamily (MFS) profile" evidence="7">
    <location>
        <begin position="15"/>
        <end position="389"/>
    </location>
</feature>
<dbReference type="GO" id="GO:0005886">
    <property type="term" value="C:plasma membrane"/>
    <property type="evidence" value="ECO:0007669"/>
    <property type="project" value="UniProtKB-SubCell"/>
</dbReference>
<evidence type="ECO:0000256" key="5">
    <source>
        <dbReference type="ARBA" id="ARBA00023136"/>
    </source>
</evidence>
<dbReference type="PROSITE" id="PS50850">
    <property type="entry name" value="MFS"/>
    <property type="match status" value="1"/>
</dbReference>
<keyword evidence="3 6" id="KW-0812">Transmembrane</keyword>
<evidence type="ECO:0000256" key="3">
    <source>
        <dbReference type="ARBA" id="ARBA00022692"/>
    </source>
</evidence>
<organism evidence="8 9">
    <name type="scientific">Hypericibacter adhaerens</name>
    <dbReference type="NCBI Taxonomy" id="2602016"/>
    <lineage>
        <taxon>Bacteria</taxon>
        <taxon>Pseudomonadati</taxon>
        <taxon>Pseudomonadota</taxon>
        <taxon>Alphaproteobacteria</taxon>
        <taxon>Rhodospirillales</taxon>
        <taxon>Dongiaceae</taxon>
        <taxon>Hypericibacter</taxon>
    </lineage>
</organism>
<feature type="transmembrane region" description="Helical" evidence="6">
    <location>
        <begin position="110"/>
        <end position="132"/>
    </location>
</feature>
<feature type="transmembrane region" description="Helical" evidence="6">
    <location>
        <begin position="14"/>
        <end position="41"/>
    </location>
</feature>
<dbReference type="RefSeq" id="WP_151119463.1">
    <property type="nucleotide sequence ID" value="NZ_CP042582.1"/>
</dbReference>
<feature type="transmembrane region" description="Helical" evidence="6">
    <location>
        <begin position="249"/>
        <end position="266"/>
    </location>
</feature>
<keyword evidence="2" id="KW-1003">Cell membrane</keyword>
<feature type="transmembrane region" description="Helical" evidence="6">
    <location>
        <begin position="302"/>
        <end position="320"/>
    </location>
</feature>
<dbReference type="PANTHER" id="PTHR43124">
    <property type="entry name" value="PURINE EFFLUX PUMP PBUE"/>
    <property type="match status" value="1"/>
</dbReference>
<dbReference type="InterPro" id="IPR011701">
    <property type="entry name" value="MFS"/>
</dbReference>
<evidence type="ECO:0000256" key="4">
    <source>
        <dbReference type="ARBA" id="ARBA00022989"/>
    </source>
</evidence>
<gene>
    <name evidence="8" type="primary">araJ</name>
    <name evidence="8" type="ORF">FRZ61_41010</name>
</gene>
<protein>
    <submittedName>
        <fullName evidence="8">MFS transporter</fullName>
    </submittedName>
</protein>
<keyword evidence="5 6" id="KW-0472">Membrane</keyword>
<evidence type="ECO:0000259" key="7">
    <source>
        <dbReference type="PROSITE" id="PS50850"/>
    </source>
</evidence>
<comment type="subcellular location">
    <subcellularLocation>
        <location evidence="1">Cell membrane</location>
        <topology evidence="1">Multi-pass membrane protein</topology>
    </subcellularLocation>
</comment>
<dbReference type="GO" id="GO:0022857">
    <property type="term" value="F:transmembrane transporter activity"/>
    <property type="evidence" value="ECO:0007669"/>
    <property type="project" value="InterPro"/>
</dbReference>
<accession>A0A5J6N689</accession>
<feature type="transmembrane region" description="Helical" evidence="6">
    <location>
        <begin position="332"/>
        <end position="354"/>
    </location>
</feature>
<dbReference type="InterPro" id="IPR020846">
    <property type="entry name" value="MFS_dom"/>
</dbReference>
<evidence type="ECO:0000256" key="6">
    <source>
        <dbReference type="SAM" id="Phobius"/>
    </source>
</evidence>
<name>A0A5J6N689_9PROT</name>
<evidence type="ECO:0000256" key="2">
    <source>
        <dbReference type="ARBA" id="ARBA00022475"/>
    </source>
</evidence>
<dbReference type="Gene3D" id="1.20.1250.20">
    <property type="entry name" value="MFS general substrate transporter like domains"/>
    <property type="match status" value="1"/>
</dbReference>
<keyword evidence="4 6" id="KW-1133">Transmembrane helix</keyword>
<evidence type="ECO:0000256" key="1">
    <source>
        <dbReference type="ARBA" id="ARBA00004651"/>
    </source>
</evidence>
<keyword evidence="9" id="KW-1185">Reference proteome</keyword>
<feature type="transmembrane region" description="Helical" evidence="6">
    <location>
        <begin position="278"/>
        <end position="296"/>
    </location>
</feature>
<proteinExistence type="predicted"/>
<dbReference type="OrthoDB" id="9788453at2"/>
<dbReference type="PANTHER" id="PTHR43124:SF10">
    <property type="entry name" value="PURINE EFFLUX PUMP PBUE"/>
    <property type="match status" value="1"/>
</dbReference>
<feature type="transmembrane region" description="Helical" evidence="6">
    <location>
        <begin position="211"/>
        <end position="237"/>
    </location>
</feature>
<dbReference type="Pfam" id="PF07690">
    <property type="entry name" value="MFS_1"/>
    <property type="match status" value="1"/>
</dbReference>